<gene>
    <name evidence="2" type="ORF">FEM54_12435</name>
</gene>
<comment type="caution">
    <text evidence="2">The sequence shown here is derived from an EMBL/GenBank/DDBJ whole genome shotgun (WGS) entry which is preliminary data.</text>
</comment>
<keyword evidence="1" id="KW-1133">Transmembrane helix</keyword>
<name>A0ABY2U5I0_9PSED</name>
<dbReference type="Pfam" id="PF07963">
    <property type="entry name" value="N_methyl"/>
    <property type="match status" value="1"/>
</dbReference>
<keyword evidence="1" id="KW-0472">Membrane</keyword>
<dbReference type="InterPro" id="IPR012902">
    <property type="entry name" value="N_methyl_site"/>
</dbReference>
<protein>
    <submittedName>
        <fullName evidence="2">Type II secretion system protein</fullName>
    </submittedName>
</protein>
<evidence type="ECO:0000313" key="3">
    <source>
        <dbReference type="Proteomes" id="UP000304941"/>
    </source>
</evidence>
<reference evidence="2 3" key="1">
    <citation type="submission" date="2019-05" db="EMBL/GenBank/DDBJ databases">
        <title>Pseudomonas edaphica sp. nov., isolated from rhizospheric soil of Cistus ladanifer L. in Spain.</title>
        <authorList>
            <person name="Peix A."/>
        </authorList>
    </citation>
    <scope>NUCLEOTIDE SEQUENCE [LARGE SCALE GENOMIC DNA]</scope>
    <source>
        <strain evidence="2 3">RD25</strain>
    </source>
</reference>
<dbReference type="Proteomes" id="UP000304941">
    <property type="component" value="Unassembled WGS sequence"/>
</dbReference>
<keyword evidence="1" id="KW-0812">Transmembrane</keyword>
<evidence type="ECO:0000256" key="1">
    <source>
        <dbReference type="SAM" id="Phobius"/>
    </source>
</evidence>
<sequence>MSHPSQRGFTLLELLAAIVVLSIGFTVLLNTLGHATQALARDKQVTQMALAAESIIDEHAEALSPIALLEGTLDGMQWRLTATPLAGNDSIALSRLELLLQVGSRQERFVTLRAFGRPAGLAQ</sequence>
<dbReference type="PROSITE" id="PS00409">
    <property type="entry name" value="PROKAR_NTER_METHYL"/>
    <property type="match status" value="1"/>
</dbReference>
<dbReference type="EMBL" id="VBVZ01000154">
    <property type="protein sequence ID" value="TLG91599.1"/>
    <property type="molecule type" value="Genomic_DNA"/>
</dbReference>
<keyword evidence="3" id="KW-1185">Reference proteome</keyword>
<organism evidence="2 3">
    <name type="scientific">Pseudomonas edaphica</name>
    <dbReference type="NCBI Taxonomy" id="2006980"/>
    <lineage>
        <taxon>Bacteria</taxon>
        <taxon>Pseudomonadati</taxon>
        <taxon>Pseudomonadota</taxon>
        <taxon>Gammaproteobacteria</taxon>
        <taxon>Pseudomonadales</taxon>
        <taxon>Pseudomonadaceae</taxon>
        <taxon>Pseudomonas</taxon>
    </lineage>
</organism>
<evidence type="ECO:0000313" key="2">
    <source>
        <dbReference type="EMBL" id="TLG91599.1"/>
    </source>
</evidence>
<feature type="transmembrane region" description="Helical" evidence="1">
    <location>
        <begin position="12"/>
        <end position="33"/>
    </location>
</feature>
<dbReference type="NCBIfam" id="TIGR02532">
    <property type="entry name" value="IV_pilin_GFxxxE"/>
    <property type="match status" value="1"/>
</dbReference>
<proteinExistence type="predicted"/>
<accession>A0ABY2U5I0</accession>